<dbReference type="InterPro" id="IPR035924">
    <property type="entry name" value="FlaG-like_sf"/>
</dbReference>
<dbReference type="Proteomes" id="UP001160519">
    <property type="component" value="Unassembled WGS sequence"/>
</dbReference>
<name>A0AA43Q893_9GAMM</name>
<evidence type="ECO:0000313" key="1">
    <source>
        <dbReference type="EMBL" id="MDI1232545.1"/>
    </source>
</evidence>
<dbReference type="Pfam" id="PF03646">
    <property type="entry name" value="FlaG"/>
    <property type="match status" value="1"/>
</dbReference>
<proteinExistence type="predicted"/>
<dbReference type="PANTHER" id="PTHR37166">
    <property type="entry name" value="PROTEIN FLAG"/>
    <property type="match status" value="1"/>
</dbReference>
<evidence type="ECO:0000313" key="2">
    <source>
        <dbReference type="Proteomes" id="UP001160519"/>
    </source>
</evidence>
<gene>
    <name evidence="1" type="ORF">PSU93_15540</name>
</gene>
<sequence>MNSEMTNVSKLVPVPILRNKQNDLNISSDNAIASQEPKNTAVSVSKDGLKIQAALKPDEKKPLATEVSFDLLKSAAEKGNSILQATNRNLEFQVDDSTKKVVVKIVDSKSGDVVRQIPSEEVLAFIERMQELEGNQGSMLQDKA</sequence>
<reference evidence="1" key="1">
    <citation type="submission" date="2023-01" db="EMBL/GenBank/DDBJ databases">
        <title>Biogeochemical cycle of methane in antarctic sediments.</title>
        <authorList>
            <person name="Roldan D.M."/>
            <person name="Menes R.J."/>
        </authorList>
    </citation>
    <scope>NUCLEOTIDE SEQUENCE [LARGE SCALE GENOMIC DNA]</scope>
    <source>
        <strain evidence="1">K-2018 MAG008</strain>
    </source>
</reference>
<keyword evidence="1" id="KW-0969">Cilium</keyword>
<comment type="caution">
    <text evidence="1">The sequence shown here is derived from an EMBL/GenBank/DDBJ whole genome shotgun (WGS) entry which is preliminary data.</text>
</comment>
<dbReference type="Gene3D" id="3.30.160.170">
    <property type="entry name" value="FlaG-like"/>
    <property type="match status" value="1"/>
</dbReference>
<accession>A0AA43Q893</accession>
<dbReference type="InterPro" id="IPR005186">
    <property type="entry name" value="FlaG"/>
</dbReference>
<keyword evidence="2" id="KW-1185">Reference proteome</keyword>
<dbReference type="PANTHER" id="PTHR37166:SF1">
    <property type="entry name" value="PROTEIN FLAG"/>
    <property type="match status" value="1"/>
</dbReference>
<dbReference type="SUPFAM" id="SSF160214">
    <property type="entry name" value="FlaG-like"/>
    <property type="match status" value="1"/>
</dbReference>
<dbReference type="EMBL" id="JAQSDF010000103">
    <property type="protein sequence ID" value="MDI1232545.1"/>
    <property type="molecule type" value="Genomic_DNA"/>
</dbReference>
<protein>
    <submittedName>
        <fullName evidence="1">Flagellar protein FlaG</fullName>
    </submittedName>
</protein>
<keyword evidence="1" id="KW-0966">Cell projection</keyword>
<keyword evidence="1" id="KW-0282">Flagellum</keyword>
<organism evidence="1 2">
    <name type="scientific">Candidatus Methylobacter titanis</name>
    <dbReference type="NCBI Taxonomy" id="3053457"/>
    <lineage>
        <taxon>Bacteria</taxon>
        <taxon>Pseudomonadati</taxon>
        <taxon>Pseudomonadota</taxon>
        <taxon>Gammaproteobacteria</taxon>
        <taxon>Methylococcales</taxon>
        <taxon>Methylococcaceae</taxon>
        <taxon>Methylobacter</taxon>
    </lineage>
</organism>
<dbReference type="AlphaFoldDB" id="A0AA43Q893"/>